<dbReference type="EMBL" id="GBXM01083265">
    <property type="protein sequence ID" value="JAH25312.1"/>
    <property type="molecule type" value="Transcribed_RNA"/>
</dbReference>
<sequence length="59" mass="6460">MGPISARGSSLFNGKLEQFASRLRARNCLLTPVTQPKVMTAIGGFVKRPPCTDNHLMDE</sequence>
<evidence type="ECO:0000313" key="1">
    <source>
        <dbReference type="EMBL" id="JAH46700.1"/>
    </source>
</evidence>
<name>A0A0E9T167_ANGAN</name>
<organism evidence="1">
    <name type="scientific">Anguilla anguilla</name>
    <name type="common">European freshwater eel</name>
    <name type="synonym">Muraena anguilla</name>
    <dbReference type="NCBI Taxonomy" id="7936"/>
    <lineage>
        <taxon>Eukaryota</taxon>
        <taxon>Metazoa</taxon>
        <taxon>Chordata</taxon>
        <taxon>Craniata</taxon>
        <taxon>Vertebrata</taxon>
        <taxon>Euteleostomi</taxon>
        <taxon>Actinopterygii</taxon>
        <taxon>Neopterygii</taxon>
        <taxon>Teleostei</taxon>
        <taxon>Anguilliformes</taxon>
        <taxon>Anguillidae</taxon>
        <taxon>Anguilla</taxon>
    </lineage>
</organism>
<protein>
    <submittedName>
        <fullName evidence="1">Uncharacterized protein</fullName>
    </submittedName>
</protein>
<dbReference type="EMBL" id="GBXM01061877">
    <property type="protein sequence ID" value="JAH46700.1"/>
    <property type="molecule type" value="Transcribed_RNA"/>
</dbReference>
<dbReference type="AlphaFoldDB" id="A0A0E9T167"/>
<accession>A0A0E9T167</accession>
<proteinExistence type="predicted"/>
<reference evidence="1" key="1">
    <citation type="submission" date="2014-11" db="EMBL/GenBank/DDBJ databases">
        <authorList>
            <person name="Amaro Gonzalez C."/>
        </authorList>
    </citation>
    <scope>NUCLEOTIDE SEQUENCE</scope>
</reference>
<reference evidence="1" key="2">
    <citation type="journal article" date="2015" name="Fish Shellfish Immunol.">
        <title>Early steps in the European eel (Anguilla anguilla)-Vibrio vulnificus interaction in the gills: Role of the RtxA13 toxin.</title>
        <authorList>
            <person name="Callol A."/>
            <person name="Pajuelo D."/>
            <person name="Ebbesson L."/>
            <person name="Teles M."/>
            <person name="MacKenzie S."/>
            <person name="Amaro C."/>
        </authorList>
    </citation>
    <scope>NUCLEOTIDE SEQUENCE</scope>
</reference>